<evidence type="ECO:0000313" key="2">
    <source>
        <dbReference type="Proteomes" id="UP000324800"/>
    </source>
</evidence>
<dbReference type="EMBL" id="SNRW01036091">
    <property type="protein sequence ID" value="KAA6354567.1"/>
    <property type="molecule type" value="Genomic_DNA"/>
</dbReference>
<name>A0A5J4T8I1_9EUKA</name>
<accession>A0A5J4T8I1</accession>
<feature type="non-terminal residue" evidence="1">
    <location>
        <position position="11"/>
    </location>
</feature>
<protein>
    <submittedName>
        <fullName evidence="1">Uncharacterized protein</fullName>
    </submittedName>
</protein>
<reference evidence="1 2" key="1">
    <citation type="submission" date="2019-03" db="EMBL/GenBank/DDBJ databases">
        <title>Single cell metagenomics reveals metabolic interactions within the superorganism composed of flagellate Streblomastix strix and complex community of Bacteroidetes bacteria on its surface.</title>
        <authorList>
            <person name="Treitli S.C."/>
            <person name="Kolisko M."/>
            <person name="Husnik F."/>
            <person name="Keeling P."/>
            <person name="Hampl V."/>
        </authorList>
    </citation>
    <scope>NUCLEOTIDE SEQUENCE [LARGE SCALE GENOMIC DNA]</scope>
    <source>
        <strain evidence="1">ST1C</strain>
    </source>
</reference>
<dbReference type="Proteomes" id="UP000324800">
    <property type="component" value="Unassembled WGS sequence"/>
</dbReference>
<comment type="caution">
    <text evidence="1">The sequence shown here is derived from an EMBL/GenBank/DDBJ whole genome shotgun (WGS) entry which is preliminary data.</text>
</comment>
<proteinExistence type="predicted"/>
<gene>
    <name evidence="1" type="ORF">EZS28_049906</name>
</gene>
<organism evidence="1 2">
    <name type="scientific">Streblomastix strix</name>
    <dbReference type="NCBI Taxonomy" id="222440"/>
    <lineage>
        <taxon>Eukaryota</taxon>
        <taxon>Metamonada</taxon>
        <taxon>Preaxostyla</taxon>
        <taxon>Oxymonadida</taxon>
        <taxon>Streblomastigidae</taxon>
        <taxon>Streblomastix</taxon>
    </lineage>
</organism>
<evidence type="ECO:0000313" key="1">
    <source>
        <dbReference type="EMBL" id="KAA6354567.1"/>
    </source>
</evidence>
<sequence>MDMLNETVSAL</sequence>